<dbReference type="AlphaFoldDB" id="A0A392USH4"/>
<name>A0A392USH4_9FABA</name>
<sequence length="53" mass="5603">SSGRVGRASSCKFSCNCVNGDSALIAFAFLNALTLRLVSFLVWESNMSLCGVV</sequence>
<reference evidence="2 3" key="1">
    <citation type="journal article" date="2018" name="Front. Plant Sci.">
        <title>Red Clover (Trifolium pratense) and Zigzag Clover (T. medium) - A Picture of Genomic Similarities and Differences.</title>
        <authorList>
            <person name="Dluhosova J."/>
            <person name="Istvanek J."/>
            <person name="Nedelnik J."/>
            <person name="Repkova J."/>
        </authorList>
    </citation>
    <scope>NUCLEOTIDE SEQUENCE [LARGE SCALE GENOMIC DNA]</scope>
    <source>
        <strain evidence="3">cv. 10/8</strain>
        <tissue evidence="2">Leaf</tissue>
    </source>
</reference>
<protein>
    <submittedName>
        <fullName evidence="2">Uncharacterized protein</fullName>
    </submittedName>
</protein>
<keyword evidence="1" id="KW-1133">Transmembrane helix</keyword>
<keyword evidence="1" id="KW-0812">Transmembrane</keyword>
<proteinExistence type="predicted"/>
<organism evidence="2 3">
    <name type="scientific">Trifolium medium</name>
    <dbReference type="NCBI Taxonomy" id="97028"/>
    <lineage>
        <taxon>Eukaryota</taxon>
        <taxon>Viridiplantae</taxon>
        <taxon>Streptophyta</taxon>
        <taxon>Embryophyta</taxon>
        <taxon>Tracheophyta</taxon>
        <taxon>Spermatophyta</taxon>
        <taxon>Magnoliopsida</taxon>
        <taxon>eudicotyledons</taxon>
        <taxon>Gunneridae</taxon>
        <taxon>Pentapetalae</taxon>
        <taxon>rosids</taxon>
        <taxon>fabids</taxon>
        <taxon>Fabales</taxon>
        <taxon>Fabaceae</taxon>
        <taxon>Papilionoideae</taxon>
        <taxon>50 kb inversion clade</taxon>
        <taxon>NPAAA clade</taxon>
        <taxon>Hologalegina</taxon>
        <taxon>IRL clade</taxon>
        <taxon>Trifolieae</taxon>
        <taxon>Trifolium</taxon>
    </lineage>
</organism>
<keyword evidence="1" id="KW-0472">Membrane</keyword>
<comment type="caution">
    <text evidence="2">The sequence shown here is derived from an EMBL/GenBank/DDBJ whole genome shotgun (WGS) entry which is preliminary data.</text>
</comment>
<feature type="transmembrane region" description="Helical" evidence="1">
    <location>
        <begin position="23"/>
        <end position="43"/>
    </location>
</feature>
<dbReference type="Proteomes" id="UP000265520">
    <property type="component" value="Unassembled WGS sequence"/>
</dbReference>
<dbReference type="EMBL" id="LXQA010885527">
    <property type="protein sequence ID" value="MCI75554.1"/>
    <property type="molecule type" value="Genomic_DNA"/>
</dbReference>
<feature type="non-terminal residue" evidence="2">
    <location>
        <position position="1"/>
    </location>
</feature>
<accession>A0A392USH4</accession>
<evidence type="ECO:0000313" key="2">
    <source>
        <dbReference type="EMBL" id="MCI75554.1"/>
    </source>
</evidence>
<evidence type="ECO:0000313" key="3">
    <source>
        <dbReference type="Proteomes" id="UP000265520"/>
    </source>
</evidence>
<keyword evidence="3" id="KW-1185">Reference proteome</keyword>
<evidence type="ECO:0000256" key="1">
    <source>
        <dbReference type="SAM" id="Phobius"/>
    </source>
</evidence>